<accession>A0A7T0KDI3</accession>
<dbReference type="EMBL" id="CP064954">
    <property type="protein sequence ID" value="QPK78265.1"/>
    <property type="molecule type" value="Genomic_DNA"/>
</dbReference>
<evidence type="ECO:0000313" key="1">
    <source>
        <dbReference type="EMBL" id="QPK78265.1"/>
    </source>
</evidence>
<evidence type="ECO:0008006" key="3">
    <source>
        <dbReference type="Google" id="ProtNLM"/>
    </source>
</evidence>
<dbReference type="KEGG" id="cliz:G7Y31_06655"/>
<organism evidence="1 2">
    <name type="scientific">Corynebacterium lizhenjunii</name>
    <dbReference type="NCBI Taxonomy" id="2709394"/>
    <lineage>
        <taxon>Bacteria</taxon>
        <taxon>Bacillati</taxon>
        <taxon>Actinomycetota</taxon>
        <taxon>Actinomycetes</taxon>
        <taxon>Mycobacteriales</taxon>
        <taxon>Corynebacteriaceae</taxon>
        <taxon>Corynebacterium</taxon>
    </lineage>
</organism>
<gene>
    <name evidence="1" type="ORF">G7Y31_06655</name>
</gene>
<proteinExistence type="predicted"/>
<dbReference type="RefSeq" id="WP_165006346.1">
    <property type="nucleotide sequence ID" value="NZ_CP064954.1"/>
</dbReference>
<dbReference type="AlphaFoldDB" id="A0A7T0KDI3"/>
<reference evidence="1 2" key="1">
    <citation type="submission" date="2020-11" db="EMBL/GenBank/DDBJ databases">
        <title>Corynebacterium sp. ZJ-599.</title>
        <authorList>
            <person name="Zhou J."/>
        </authorList>
    </citation>
    <scope>NUCLEOTIDE SEQUENCE [LARGE SCALE GENOMIC DNA]</scope>
    <source>
        <strain evidence="1 2">ZJ-599</strain>
    </source>
</reference>
<sequence length="127" mass="13963">MITAIEIVQAGLDGLVHVPVTHHVPRVRPERFVRVDQGPPREITPVADQALVIIQVYAPDDAAGEEWAIETSGLIHGALAHRWFEMGERVFGWEVSQGPHPFPDPDVPDCVRWQLSGTLLFSPTSAG</sequence>
<protein>
    <recommendedName>
        <fullName evidence="3">Tail terminator</fullName>
    </recommendedName>
</protein>
<name>A0A7T0KDI3_9CORY</name>
<dbReference type="Proteomes" id="UP000594681">
    <property type="component" value="Chromosome"/>
</dbReference>
<evidence type="ECO:0000313" key="2">
    <source>
        <dbReference type="Proteomes" id="UP000594681"/>
    </source>
</evidence>
<keyword evidence="2" id="KW-1185">Reference proteome</keyword>